<comment type="caution">
    <text evidence="2">The sequence shown here is derived from an EMBL/GenBank/DDBJ whole genome shotgun (WGS) entry which is preliminary data.</text>
</comment>
<evidence type="ECO:0000256" key="1">
    <source>
        <dbReference type="SAM" id="MobiDB-lite"/>
    </source>
</evidence>
<accession>A0ABN9SIE4</accession>
<evidence type="ECO:0000313" key="2">
    <source>
        <dbReference type="EMBL" id="CAK0831456.1"/>
    </source>
</evidence>
<organism evidence="2 3">
    <name type="scientific">Prorocentrum cordatum</name>
    <dbReference type="NCBI Taxonomy" id="2364126"/>
    <lineage>
        <taxon>Eukaryota</taxon>
        <taxon>Sar</taxon>
        <taxon>Alveolata</taxon>
        <taxon>Dinophyceae</taxon>
        <taxon>Prorocentrales</taxon>
        <taxon>Prorocentraceae</taxon>
        <taxon>Prorocentrum</taxon>
    </lineage>
</organism>
<sequence>MALLTSGDTGANFFTLEKLQEVLTPESSYLLKAPGQGGKNAVLNLAAGLDVALLEKDAVADLAGMDAVFAELTTLADSIRSLHAGQGELDKDKSRQGAKDLLRHFGHKSSAEERLSKYAALADAGSRLAMCAFACMELTALTVAPKEWGKHLRSGAIDKQHAAWGKFAAKPNLENLALAFAAGIKKDSEEKGMKKKKFAFGVTGDDSAASDASSGSDSSSESASSSSQKAKTKKRGSKKAAKKSKGTKKKKSKKAAKSDDSSDEDFSDSPEKKAAEKKKKTSKAKNGKKDKKKDKKKAKVSDSDSGTSEKPKEKGKKEKKEKPDAGVEPDAKKLKADDLSPKERAFTTWALSDAQAAAAKAETYLAGDYKLADLKGLFAEVPALVRDFAGVSQFAVELQKMTSAPAMSTAREPLTAVKTTGVLCEKWYASQQTAGSASGAASGGAAPAAPTATAGSAAEPPATGAMAAPKGAAEPKKEQ</sequence>
<name>A0ABN9SIE4_9DINO</name>
<feature type="compositionally biased region" description="Basic and acidic residues" evidence="1">
    <location>
        <begin position="299"/>
        <end position="339"/>
    </location>
</feature>
<feature type="region of interest" description="Disordered" evidence="1">
    <location>
        <begin position="435"/>
        <end position="479"/>
    </location>
</feature>
<feature type="compositionally biased region" description="Basic residues" evidence="1">
    <location>
        <begin position="275"/>
        <end position="298"/>
    </location>
</feature>
<dbReference type="Proteomes" id="UP001189429">
    <property type="component" value="Unassembled WGS sequence"/>
</dbReference>
<dbReference type="EMBL" id="CAUYUJ010011263">
    <property type="protein sequence ID" value="CAK0831456.1"/>
    <property type="molecule type" value="Genomic_DNA"/>
</dbReference>
<keyword evidence="3" id="KW-1185">Reference proteome</keyword>
<reference evidence="2" key="1">
    <citation type="submission" date="2023-10" db="EMBL/GenBank/DDBJ databases">
        <authorList>
            <person name="Chen Y."/>
            <person name="Shah S."/>
            <person name="Dougan E. K."/>
            <person name="Thang M."/>
            <person name="Chan C."/>
        </authorList>
    </citation>
    <scope>NUCLEOTIDE SEQUENCE [LARGE SCALE GENOMIC DNA]</scope>
</reference>
<feature type="compositionally biased region" description="Low complexity" evidence="1">
    <location>
        <begin position="435"/>
        <end position="472"/>
    </location>
</feature>
<proteinExistence type="predicted"/>
<feature type="compositionally biased region" description="Basic residues" evidence="1">
    <location>
        <begin position="230"/>
        <end position="255"/>
    </location>
</feature>
<feature type="region of interest" description="Disordered" evidence="1">
    <location>
        <begin position="204"/>
        <end position="339"/>
    </location>
</feature>
<gene>
    <name evidence="2" type="ORF">PCOR1329_LOCUS29770</name>
</gene>
<evidence type="ECO:0000313" key="3">
    <source>
        <dbReference type="Proteomes" id="UP001189429"/>
    </source>
</evidence>
<protein>
    <submittedName>
        <fullName evidence="2">Uncharacterized protein</fullName>
    </submittedName>
</protein>
<feature type="compositionally biased region" description="Low complexity" evidence="1">
    <location>
        <begin position="205"/>
        <end position="229"/>
    </location>
</feature>